<dbReference type="InterPro" id="IPR011576">
    <property type="entry name" value="Pyridox_Oxase_N"/>
</dbReference>
<dbReference type="PANTHER" id="PTHR35176:SF6">
    <property type="entry name" value="HEME OXYGENASE HI_0854-RELATED"/>
    <property type="match status" value="1"/>
</dbReference>
<dbReference type="EMBL" id="CP022685">
    <property type="protein sequence ID" value="ATL31157.1"/>
    <property type="molecule type" value="Genomic_DNA"/>
</dbReference>
<evidence type="ECO:0000313" key="3">
    <source>
        <dbReference type="EMBL" id="ATL31157.1"/>
    </source>
</evidence>
<dbReference type="Gene3D" id="2.30.110.10">
    <property type="entry name" value="Electron Transport, Fmn-binding Protein, Chain A"/>
    <property type="match status" value="1"/>
</dbReference>
<dbReference type="Pfam" id="PF01243">
    <property type="entry name" value="PNPOx_N"/>
    <property type="match status" value="1"/>
</dbReference>
<evidence type="ECO:0000259" key="2">
    <source>
        <dbReference type="Pfam" id="PF01243"/>
    </source>
</evidence>
<dbReference type="AlphaFoldDB" id="A0A291QI11"/>
<gene>
    <name evidence="3" type="ORF">KY5_6139</name>
</gene>
<name>A0A291QI11_9ACTN</name>
<evidence type="ECO:0000313" key="4">
    <source>
        <dbReference type="Proteomes" id="UP000221011"/>
    </source>
</evidence>
<sequence length="133" mass="14623">MTLFDGFDPATAELLDGKNFATLATVNPDGGPQSSVVWFVREGDTLLISVTAGRKKTRNIERDPRVSIAVFDLANPYRSAEIRGTAELLPDPDKALPKRLSQRYLGEDPPNEKATEVRLVVRVTPERVNGFAV</sequence>
<proteinExistence type="predicted"/>
<dbReference type="GO" id="GO:0070967">
    <property type="term" value="F:coenzyme F420 binding"/>
    <property type="evidence" value="ECO:0007669"/>
    <property type="project" value="TreeGrafter"/>
</dbReference>
<dbReference type="PANTHER" id="PTHR35176">
    <property type="entry name" value="HEME OXYGENASE HI_0854-RELATED"/>
    <property type="match status" value="1"/>
</dbReference>
<dbReference type="InterPro" id="IPR019920">
    <property type="entry name" value="F420-binding_dom_put"/>
</dbReference>
<dbReference type="GO" id="GO:0016627">
    <property type="term" value="F:oxidoreductase activity, acting on the CH-CH group of donors"/>
    <property type="evidence" value="ECO:0007669"/>
    <property type="project" value="TreeGrafter"/>
</dbReference>
<keyword evidence="4" id="KW-1185">Reference proteome</keyword>
<protein>
    <submittedName>
        <fullName evidence="3">Putative oxidoreductase</fullName>
    </submittedName>
</protein>
<dbReference type="NCBIfam" id="TIGR03618">
    <property type="entry name" value="Rv1155_F420"/>
    <property type="match status" value="1"/>
</dbReference>
<organism evidence="3 4">
    <name type="scientific">Streptomyces formicae</name>
    <dbReference type="NCBI Taxonomy" id="1616117"/>
    <lineage>
        <taxon>Bacteria</taxon>
        <taxon>Bacillati</taxon>
        <taxon>Actinomycetota</taxon>
        <taxon>Actinomycetes</taxon>
        <taxon>Kitasatosporales</taxon>
        <taxon>Streptomycetaceae</taxon>
        <taxon>Streptomyces</taxon>
    </lineage>
</organism>
<dbReference type="GO" id="GO:0005829">
    <property type="term" value="C:cytosol"/>
    <property type="evidence" value="ECO:0007669"/>
    <property type="project" value="TreeGrafter"/>
</dbReference>
<dbReference type="InterPro" id="IPR012349">
    <property type="entry name" value="Split_barrel_FMN-bd"/>
</dbReference>
<dbReference type="KEGG" id="sfk:KY5_6139"/>
<dbReference type="InterPro" id="IPR052019">
    <property type="entry name" value="F420H2_bilvrd_red/Heme_oxyg"/>
</dbReference>
<dbReference type="RefSeq" id="WP_098245336.1">
    <property type="nucleotide sequence ID" value="NZ_CP022685.1"/>
</dbReference>
<accession>A0A291QI11</accession>
<evidence type="ECO:0000256" key="1">
    <source>
        <dbReference type="ARBA" id="ARBA00023002"/>
    </source>
</evidence>
<feature type="domain" description="Pyridoxamine 5'-phosphate oxidase N-terminal" evidence="2">
    <location>
        <begin position="8"/>
        <end position="129"/>
    </location>
</feature>
<dbReference type="Proteomes" id="UP000221011">
    <property type="component" value="Chromosome"/>
</dbReference>
<dbReference type="SUPFAM" id="SSF50475">
    <property type="entry name" value="FMN-binding split barrel"/>
    <property type="match status" value="1"/>
</dbReference>
<reference evidence="3 4" key="1">
    <citation type="submission" date="2017-08" db="EMBL/GenBank/DDBJ databases">
        <title>Complete Genome Sequence of Streptomyces formicae KY5, the formicamycin producer.</title>
        <authorList>
            <person name="Holmes N.A."/>
            <person name="Devine R."/>
            <person name="Qin Z."/>
            <person name="Seipke R.F."/>
            <person name="Wilkinson B."/>
            <person name="Hutchings M.I."/>
        </authorList>
    </citation>
    <scope>NUCLEOTIDE SEQUENCE [LARGE SCALE GENOMIC DNA]</scope>
    <source>
        <strain evidence="3 4">KY5</strain>
    </source>
</reference>
<keyword evidence="1" id="KW-0560">Oxidoreductase</keyword>